<dbReference type="SUPFAM" id="SSF52172">
    <property type="entry name" value="CheY-like"/>
    <property type="match status" value="1"/>
</dbReference>
<evidence type="ECO:0000313" key="4">
    <source>
        <dbReference type="EMBL" id="OXM84206.1"/>
    </source>
</evidence>
<dbReference type="Gene3D" id="3.40.50.2300">
    <property type="match status" value="1"/>
</dbReference>
<feature type="domain" description="HTH LytTR-type" evidence="3">
    <location>
        <begin position="146"/>
        <end position="252"/>
    </location>
</feature>
<dbReference type="PANTHER" id="PTHR37299:SF1">
    <property type="entry name" value="STAGE 0 SPORULATION PROTEIN A HOMOLOG"/>
    <property type="match status" value="1"/>
</dbReference>
<dbReference type="AlphaFoldDB" id="A0A229ULB7"/>
<reference evidence="4 5" key="1">
    <citation type="submission" date="2017-07" db="EMBL/GenBank/DDBJ databases">
        <title>Genome sequencing and assembly of Paenibacillus rigui.</title>
        <authorList>
            <person name="Mayilraj S."/>
        </authorList>
    </citation>
    <scope>NUCLEOTIDE SEQUENCE [LARGE SCALE GENOMIC DNA]</scope>
    <source>
        <strain evidence="4 5">JCM 16352</strain>
    </source>
</reference>
<dbReference type="EMBL" id="NMQW01000033">
    <property type="protein sequence ID" value="OXM84206.1"/>
    <property type="molecule type" value="Genomic_DNA"/>
</dbReference>
<evidence type="ECO:0000259" key="2">
    <source>
        <dbReference type="PROSITE" id="PS50110"/>
    </source>
</evidence>
<dbReference type="SMART" id="SM00850">
    <property type="entry name" value="LytTR"/>
    <property type="match status" value="1"/>
</dbReference>
<protein>
    <submittedName>
        <fullName evidence="4">DNA-binding response regulator</fullName>
    </submittedName>
</protein>
<dbReference type="InterPro" id="IPR001789">
    <property type="entry name" value="Sig_transdc_resp-reg_receiver"/>
</dbReference>
<evidence type="ECO:0000313" key="5">
    <source>
        <dbReference type="Proteomes" id="UP000215509"/>
    </source>
</evidence>
<dbReference type="SMART" id="SM00448">
    <property type="entry name" value="REC"/>
    <property type="match status" value="1"/>
</dbReference>
<feature type="domain" description="Response regulatory" evidence="2">
    <location>
        <begin position="4"/>
        <end position="118"/>
    </location>
</feature>
<comment type="caution">
    <text evidence="4">The sequence shown here is derived from an EMBL/GenBank/DDBJ whole genome shotgun (WGS) entry which is preliminary data.</text>
</comment>
<dbReference type="InterPro" id="IPR011006">
    <property type="entry name" value="CheY-like_superfamily"/>
</dbReference>
<keyword evidence="4" id="KW-0238">DNA-binding</keyword>
<gene>
    <name evidence="4" type="ORF">CF651_20685</name>
</gene>
<feature type="modified residue" description="4-aspartylphosphate" evidence="1">
    <location>
        <position position="55"/>
    </location>
</feature>
<dbReference type="GO" id="GO:0000156">
    <property type="term" value="F:phosphorelay response regulator activity"/>
    <property type="evidence" value="ECO:0007669"/>
    <property type="project" value="InterPro"/>
</dbReference>
<evidence type="ECO:0000256" key="1">
    <source>
        <dbReference type="PROSITE-ProRule" id="PRU00169"/>
    </source>
</evidence>
<proteinExistence type="predicted"/>
<accession>A0A229ULB7</accession>
<dbReference type="PROSITE" id="PS50930">
    <property type="entry name" value="HTH_LYTTR"/>
    <property type="match status" value="1"/>
</dbReference>
<dbReference type="Pfam" id="PF00072">
    <property type="entry name" value="Response_reg"/>
    <property type="match status" value="1"/>
</dbReference>
<dbReference type="GO" id="GO:0003677">
    <property type="term" value="F:DNA binding"/>
    <property type="evidence" value="ECO:0007669"/>
    <property type="project" value="UniProtKB-KW"/>
</dbReference>
<keyword evidence="1" id="KW-0597">Phosphoprotein</keyword>
<name>A0A229ULB7_9BACL</name>
<keyword evidence="5" id="KW-1185">Reference proteome</keyword>
<dbReference type="PROSITE" id="PS50110">
    <property type="entry name" value="RESPONSE_REGULATORY"/>
    <property type="match status" value="1"/>
</dbReference>
<dbReference type="Pfam" id="PF04397">
    <property type="entry name" value="LytTR"/>
    <property type="match status" value="1"/>
</dbReference>
<dbReference type="InterPro" id="IPR046947">
    <property type="entry name" value="LytR-like"/>
</dbReference>
<sequence length="252" mass="28722">MEWKVVIADDEAPAREELAYLLEQIPEVVQVIQAAGGMDAIKKVKEHSPDLLFLDMEMPDLSGLQVAEIIHELSPQIKLIFSTAYDHYAIEAFKLRAFHYILKPYDDNDVFAVFRELRRINESTAAAGAAADVDGSKLQQTCSVKLALEIEGGIKYISPKDIIYISKEGKHVQVHTREQAYEVVYTLQDLEQKLESYGLFRCHKSYLIQMDAILELKSWVNGAYNVTMDDKQQSVIPVSRNYVKDLRLKLEI</sequence>
<dbReference type="InterPro" id="IPR007492">
    <property type="entry name" value="LytTR_DNA-bd_dom"/>
</dbReference>
<evidence type="ECO:0000259" key="3">
    <source>
        <dbReference type="PROSITE" id="PS50930"/>
    </source>
</evidence>
<dbReference type="OrthoDB" id="9809318at2"/>
<dbReference type="Gene3D" id="2.40.50.1020">
    <property type="entry name" value="LytTr DNA-binding domain"/>
    <property type="match status" value="1"/>
</dbReference>
<dbReference type="RefSeq" id="WP_094016778.1">
    <property type="nucleotide sequence ID" value="NZ_NMQW01000033.1"/>
</dbReference>
<organism evidence="4 5">
    <name type="scientific">Paenibacillus rigui</name>
    <dbReference type="NCBI Taxonomy" id="554312"/>
    <lineage>
        <taxon>Bacteria</taxon>
        <taxon>Bacillati</taxon>
        <taxon>Bacillota</taxon>
        <taxon>Bacilli</taxon>
        <taxon>Bacillales</taxon>
        <taxon>Paenibacillaceae</taxon>
        <taxon>Paenibacillus</taxon>
    </lineage>
</organism>
<dbReference type="Proteomes" id="UP000215509">
    <property type="component" value="Unassembled WGS sequence"/>
</dbReference>
<dbReference type="PANTHER" id="PTHR37299">
    <property type="entry name" value="TRANSCRIPTIONAL REGULATOR-RELATED"/>
    <property type="match status" value="1"/>
</dbReference>